<keyword evidence="2 5" id="KW-0812">Transmembrane</keyword>
<dbReference type="RefSeq" id="WP_103963994.1">
    <property type="nucleotide sequence ID" value="NZ_FNVT01000031.1"/>
</dbReference>
<dbReference type="InterPro" id="IPR020846">
    <property type="entry name" value="MFS_dom"/>
</dbReference>
<dbReference type="PANTHER" id="PTHR23528:SF1">
    <property type="entry name" value="MAJOR FACILITATOR SUPERFAMILY (MFS) PROFILE DOMAIN-CONTAINING PROTEIN"/>
    <property type="match status" value="1"/>
</dbReference>
<dbReference type="OrthoDB" id="7584869at2"/>
<feature type="transmembrane region" description="Helical" evidence="5">
    <location>
        <begin position="33"/>
        <end position="58"/>
    </location>
</feature>
<dbReference type="GO" id="GO:0005886">
    <property type="term" value="C:plasma membrane"/>
    <property type="evidence" value="ECO:0007669"/>
    <property type="project" value="UniProtKB-SubCell"/>
</dbReference>
<organism evidence="7 8">
    <name type="scientific">Nonomuraea solani</name>
    <dbReference type="NCBI Taxonomy" id="1144553"/>
    <lineage>
        <taxon>Bacteria</taxon>
        <taxon>Bacillati</taxon>
        <taxon>Actinomycetota</taxon>
        <taxon>Actinomycetes</taxon>
        <taxon>Streptosporangiales</taxon>
        <taxon>Streptosporangiaceae</taxon>
        <taxon>Nonomuraea</taxon>
    </lineage>
</organism>
<keyword evidence="8" id="KW-1185">Reference proteome</keyword>
<evidence type="ECO:0000256" key="5">
    <source>
        <dbReference type="SAM" id="Phobius"/>
    </source>
</evidence>
<dbReference type="EMBL" id="FNVT01000031">
    <property type="protein sequence ID" value="SEH02982.1"/>
    <property type="molecule type" value="Genomic_DNA"/>
</dbReference>
<accession>A0A1H6EYW5</accession>
<keyword evidence="4 5" id="KW-0472">Membrane</keyword>
<feature type="transmembrane region" description="Helical" evidence="5">
    <location>
        <begin position="104"/>
        <end position="121"/>
    </location>
</feature>
<feature type="transmembrane region" description="Helical" evidence="5">
    <location>
        <begin position="283"/>
        <end position="304"/>
    </location>
</feature>
<dbReference type="AlphaFoldDB" id="A0A1H6EYW5"/>
<feature type="transmembrane region" description="Helical" evidence="5">
    <location>
        <begin position="127"/>
        <end position="150"/>
    </location>
</feature>
<dbReference type="Gene3D" id="1.20.1250.20">
    <property type="entry name" value="MFS general substrate transporter like domains"/>
    <property type="match status" value="2"/>
</dbReference>
<dbReference type="PANTHER" id="PTHR23528">
    <property type="match status" value="1"/>
</dbReference>
<dbReference type="Proteomes" id="UP000236732">
    <property type="component" value="Unassembled WGS sequence"/>
</dbReference>
<proteinExistence type="predicted"/>
<dbReference type="InterPro" id="IPR036259">
    <property type="entry name" value="MFS_trans_sf"/>
</dbReference>
<feature type="transmembrane region" description="Helical" evidence="5">
    <location>
        <begin position="70"/>
        <end position="92"/>
    </location>
</feature>
<feature type="transmembrane region" description="Helical" evidence="5">
    <location>
        <begin position="162"/>
        <end position="185"/>
    </location>
</feature>
<comment type="subcellular location">
    <subcellularLocation>
        <location evidence="1">Cell membrane</location>
        <topology evidence="1">Multi-pass membrane protein</topology>
    </subcellularLocation>
</comment>
<dbReference type="SUPFAM" id="SSF103473">
    <property type="entry name" value="MFS general substrate transporter"/>
    <property type="match status" value="1"/>
</dbReference>
<dbReference type="InterPro" id="IPR011701">
    <property type="entry name" value="MFS"/>
</dbReference>
<feature type="transmembrane region" description="Helical" evidence="5">
    <location>
        <begin position="378"/>
        <end position="405"/>
    </location>
</feature>
<feature type="transmembrane region" description="Helical" evidence="5">
    <location>
        <begin position="191"/>
        <end position="212"/>
    </location>
</feature>
<evidence type="ECO:0000313" key="8">
    <source>
        <dbReference type="Proteomes" id="UP000236732"/>
    </source>
</evidence>
<feature type="transmembrane region" description="Helical" evidence="5">
    <location>
        <begin position="316"/>
        <end position="334"/>
    </location>
</feature>
<feature type="transmembrane region" description="Helical" evidence="5">
    <location>
        <begin position="250"/>
        <end position="271"/>
    </location>
</feature>
<evidence type="ECO:0000313" key="7">
    <source>
        <dbReference type="EMBL" id="SEH02982.1"/>
    </source>
</evidence>
<evidence type="ECO:0000256" key="4">
    <source>
        <dbReference type="ARBA" id="ARBA00023136"/>
    </source>
</evidence>
<feature type="transmembrane region" description="Helical" evidence="5">
    <location>
        <begin position="340"/>
        <end position="358"/>
    </location>
</feature>
<name>A0A1H6EYW5_9ACTN</name>
<feature type="transmembrane region" description="Helical" evidence="5">
    <location>
        <begin position="411"/>
        <end position="431"/>
    </location>
</feature>
<evidence type="ECO:0000256" key="2">
    <source>
        <dbReference type="ARBA" id="ARBA00022692"/>
    </source>
</evidence>
<reference evidence="7 8" key="1">
    <citation type="submission" date="2016-10" db="EMBL/GenBank/DDBJ databases">
        <authorList>
            <person name="de Groot N.N."/>
        </authorList>
    </citation>
    <scope>NUCLEOTIDE SEQUENCE [LARGE SCALE GENOMIC DNA]</scope>
    <source>
        <strain evidence="7 8">CGMCC 4.7037</strain>
    </source>
</reference>
<sequence length="437" mass="45863">MAFTHADQPPIDPPAAGPAVAPTDDLPKVGAGYIWLLVIAVFGAFMALVTPISISLAIRVAQLAPDNEEYLGYVTGAGAIAALLTTPVLGMLSDRARTRLGRRRPYLIGLTVLGVVALVVLAQAPTILVLTIGWMLAQIGWGSVMTLLTASQADRLPESQRGKVAGLSGVVQQLAPVSGTIMAGAVTGNNLLLFLVPGAIGAVALALFIVFVRESDSRHLPKAEERFSARLLIRPYLFSPRRNPDFAWNWLGKLLFMAGVTFYSTFTAFFLADRMDVRVADVAGIMAAFGLGGIVAAMIGAIGGGFLSDRFRRRRIFVLLGGAVVAIGAVVMALSPTVPLIMVGAMLGNLGIGVFSAVDQALMLDVLPDRETDAGRYIGIYGFANSIAQGVAPLVAPLFLAIGATGADKNYALLFYVAGAFTLASGLVVLLRVKSVR</sequence>
<evidence type="ECO:0000256" key="1">
    <source>
        <dbReference type="ARBA" id="ARBA00004651"/>
    </source>
</evidence>
<protein>
    <submittedName>
        <fullName evidence="7">Na+/melibiose symporter</fullName>
    </submittedName>
</protein>
<evidence type="ECO:0000259" key="6">
    <source>
        <dbReference type="PROSITE" id="PS50850"/>
    </source>
</evidence>
<evidence type="ECO:0000256" key="3">
    <source>
        <dbReference type="ARBA" id="ARBA00022989"/>
    </source>
</evidence>
<feature type="domain" description="Major facilitator superfamily (MFS) profile" evidence="6">
    <location>
        <begin position="36"/>
        <end position="437"/>
    </location>
</feature>
<dbReference type="GO" id="GO:0022857">
    <property type="term" value="F:transmembrane transporter activity"/>
    <property type="evidence" value="ECO:0007669"/>
    <property type="project" value="InterPro"/>
</dbReference>
<dbReference type="Pfam" id="PF07690">
    <property type="entry name" value="MFS_1"/>
    <property type="match status" value="1"/>
</dbReference>
<keyword evidence="3 5" id="KW-1133">Transmembrane helix</keyword>
<gene>
    <name evidence="7" type="ORF">SAMN05444920_13194</name>
</gene>
<dbReference type="PROSITE" id="PS50850">
    <property type="entry name" value="MFS"/>
    <property type="match status" value="1"/>
</dbReference>